<dbReference type="Pfam" id="PF00005">
    <property type="entry name" value="ABC_tran"/>
    <property type="match status" value="1"/>
</dbReference>
<sequence length="125" mass="14003">MDYAEHWLEAVNLKEFANRPAGTLAYGQQRRLEIARCMMTRPRILMLDEPAAGLNPRETDDLKALIGVLRSEHNATVLLIEHDMKLVMSISDHIVVINQGTPLADGTPEQIRDNPDVIKAYLGEA</sequence>
<dbReference type="GO" id="GO:0005524">
    <property type="term" value="F:ATP binding"/>
    <property type="evidence" value="ECO:0007669"/>
    <property type="project" value="UniProtKB-KW"/>
</dbReference>
<dbReference type="InterPro" id="IPR032823">
    <property type="entry name" value="BCA_ABC_TP_C"/>
</dbReference>
<reference evidence="8 9" key="1">
    <citation type="submission" date="2018-08" db="EMBL/GenBank/DDBJ databases">
        <title>Recombination of ecologically and evolutionarily significant loci maintains genetic cohesion in the Pseudomonas syringae species complex.</title>
        <authorList>
            <person name="Dillon M."/>
            <person name="Thakur S."/>
            <person name="Almeida R.N.D."/>
            <person name="Weir B.S."/>
            <person name="Guttman D.S."/>
        </authorList>
    </citation>
    <scope>NUCLEOTIDE SEQUENCE [LARGE SCALE GENOMIC DNA]</scope>
    <source>
        <strain evidence="8 9">ICMP 4316</strain>
    </source>
</reference>
<evidence type="ECO:0000313" key="8">
    <source>
        <dbReference type="EMBL" id="RMO57785.1"/>
    </source>
</evidence>
<evidence type="ECO:0000256" key="3">
    <source>
        <dbReference type="ARBA" id="ARBA00022741"/>
    </source>
</evidence>
<dbReference type="GO" id="GO:0015188">
    <property type="term" value="F:L-isoleucine transmembrane transporter activity"/>
    <property type="evidence" value="ECO:0007669"/>
    <property type="project" value="TreeGrafter"/>
</dbReference>
<dbReference type="InterPro" id="IPR027417">
    <property type="entry name" value="P-loop_NTPase"/>
</dbReference>
<keyword evidence="3" id="KW-0547">Nucleotide-binding</keyword>
<evidence type="ECO:0000259" key="7">
    <source>
        <dbReference type="Pfam" id="PF12399"/>
    </source>
</evidence>
<dbReference type="GO" id="GO:0005886">
    <property type="term" value="C:plasma membrane"/>
    <property type="evidence" value="ECO:0007669"/>
    <property type="project" value="TreeGrafter"/>
</dbReference>
<dbReference type="Pfam" id="PF12399">
    <property type="entry name" value="BCA_ABC_TP_C"/>
    <property type="match status" value="1"/>
</dbReference>
<feature type="domain" description="Branched-chain amino acid ATP-binding cassette transporter C-terminal" evidence="7">
    <location>
        <begin position="103"/>
        <end position="125"/>
    </location>
</feature>
<keyword evidence="4" id="KW-0067">ATP-binding</keyword>
<evidence type="ECO:0000313" key="9">
    <source>
        <dbReference type="Proteomes" id="UP000275613"/>
    </source>
</evidence>
<comment type="similarity">
    <text evidence="1">Belongs to the ABC transporter superfamily.</text>
</comment>
<evidence type="ECO:0000256" key="4">
    <source>
        <dbReference type="ARBA" id="ARBA00022840"/>
    </source>
</evidence>
<dbReference type="Proteomes" id="UP000275613">
    <property type="component" value="Unassembled WGS sequence"/>
</dbReference>
<dbReference type="EMBL" id="RBPV01000250">
    <property type="protein sequence ID" value="RMO57785.1"/>
    <property type="molecule type" value="Genomic_DNA"/>
</dbReference>
<evidence type="ECO:0000256" key="1">
    <source>
        <dbReference type="ARBA" id="ARBA00005417"/>
    </source>
</evidence>
<keyword evidence="2" id="KW-0813">Transport</keyword>
<dbReference type="PANTHER" id="PTHR45772">
    <property type="entry name" value="CONSERVED COMPONENT OF ABC TRANSPORTER FOR NATURAL AMINO ACIDS-RELATED"/>
    <property type="match status" value="1"/>
</dbReference>
<dbReference type="GO" id="GO:0016887">
    <property type="term" value="F:ATP hydrolysis activity"/>
    <property type="evidence" value="ECO:0007669"/>
    <property type="project" value="InterPro"/>
</dbReference>
<dbReference type="GO" id="GO:0015808">
    <property type="term" value="P:L-alanine transport"/>
    <property type="evidence" value="ECO:0007669"/>
    <property type="project" value="TreeGrafter"/>
</dbReference>
<dbReference type="Gene3D" id="3.40.50.300">
    <property type="entry name" value="P-loop containing nucleotide triphosphate hydrolases"/>
    <property type="match status" value="1"/>
</dbReference>
<dbReference type="PANTHER" id="PTHR45772:SF11">
    <property type="entry name" value="HIGH-AFFINITY BRANCHED-CHAIN AMINO ACID TRANSPORT ATP-BINDING PROTEIN LIVG"/>
    <property type="match status" value="1"/>
</dbReference>
<keyword evidence="5" id="KW-0029">Amino-acid transport</keyword>
<organism evidence="8 9">
    <name type="scientific">Pseudomonas amygdali pv. eriobotryae</name>
    <dbReference type="NCBI Taxonomy" id="129137"/>
    <lineage>
        <taxon>Bacteria</taxon>
        <taxon>Pseudomonadati</taxon>
        <taxon>Pseudomonadota</taxon>
        <taxon>Gammaproteobacteria</taxon>
        <taxon>Pseudomonadales</taxon>
        <taxon>Pseudomonadaceae</taxon>
        <taxon>Pseudomonas</taxon>
        <taxon>Pseudomonas amygdali</taxon>
    </lineage>
</organism>
<dbReference type="SUPFAM" id="SSF52540">
    <property type="entry name" value="P-loop containing nucleoside triphosphate hydrolases"/>
    <property type="match status" value="1"/>
</dbReference>
<dbReference type="AlphaFoldDB" id="A0A3M3WJ24"/>
<dbReference type="InterPro" id="IPR051120">
    <property type="entry name" value="ABC_AA/LPS_Transport"/>
</dbReference>
<evidence type="ECO:0000259" key="6">
    <source>
        <dbReference type="Pfam" id="PF00005"/>
    </source>
</evidence>
<dbReference type="GO" id="GO:0015192">
    <property type="term" value="F:L-phenylalanine transmembrane transporter activity"/>
    <property type="evidence" value="ECO:0007669"/>
    <property type="project" value="TreeGrafter"/>
</dbReference>
<proteinExistence type="inferred from homology"/>
<gene>
    <name evidence="8" type="ORF">ALQ39_02446</name>
</gene>
<feature type="domain" description="ABC transporter" evidence="6">
    <location>
        <begin position="4"/>
        <end position="51"/>
    </location>
</feature>
<comment type="caution">
    <text evidence="8">The sequence shown here is derived from an EMBL/GenBank/DDBJ whole genome shotgun (WGS) entry which is preliminary data.</text>
</comment>
<dbReference type="GO" id="GO:0005304">
    <property type="term" value="F:L-valine transmembrane transporter activity"/>
    <property type="evidence" value="ECO:0007669"/>
    <property type="project" value="TreeGrafter"/>
</dbReference>
<evidence type="ECO:0000256" key="5">
    <source>
        <dbReference type="ARBA" id="ARBA00022970"/>
    </source>
</evidence>
<dbReference type="GO" id="GO:1903806">
    <property type="term" value="P:L-isoleucine import across plasma membrane"/>
    <property type="evidence" value="ECO:0007669"/>
    <property type="project" value="TreeGrafter"/>
</dbReference>
<name>A0A3M3WJ24_PSEA0</name>
<dbReference type="GO" id="GO:1903805">
    <property type="term" value="P:L-valine import across plasma membrane"/>
    <property type="evidence" value="ECO:0007669"/>
    <property type="project" value="TreeGrafter"/>
</dbReference>
<evidence type="ECO:0000256" key="2">
    <source>
        <dbReference type="ARBA" id="ARBA00022448"/>
    </source>
</evidence>
<dbReference type="InterPro" id="IPR003439">
    <property type="entry name" value="ABC_transporter-like_ATP-bd"/>
</dbReference>
<dbReference type="GO" id="GO:0042941">
    <property type="term" value="P:D-alanine transmembrane transport"/>
    <property type="evidence" value="ECO:0007669"/>
    <property type="project" value="TreeGrafter"/>
</dbReference>
<accession>A0A3M3WJ24</accession>
<protein>
    <submittedName>
        <fullName evidence="8">High-affinity branched-chain amino acid ABC transporter</fullName>
    </submittedName>
</protein>